<feature type="compositionally biased region" description="Low complexity" evidence="2">
    <location>
        <begin position="253"/>
        <end position="262"/>
    </location>
</feature>
<dbReference type="PANTHER" id="PTHR48435">
    <property type="entry name" value="POLYPROTEIN"/>
    <property type="match status" value="1"/>
</dbReference>
<evidence type="ECO:0000256" key="1">
    <source>
        <dbReference type="SAM" id="Coils"/>
    </source>
</evidence>
<reference evidence="3 4" key="1">
    <citation type="journal article" date="2022" name="Nat. Genet.">
        <title>Improved pea reference genome and pan-genome highlight genomic features and evolutionary characteristics.</title>
        <authorList>
            <person name="Yang T."/>
            <person name="Liu R."/>
            <person name="Luo Y."/>
            <person name="Hu S."/>
            <person name="Wang D."/>
            <person name="Wang C."/>
            <person name="Pandey M.K."/>
            <person name="Ge S."/>
            <person name="Xu Q."/>
            <person name="Li N."/>
            <person name="Li G."/>
            <person name="Huang Y."/>
            <person name="Saxena R.K."/>
            <person name="Ji Y."/>
            <person name="Li M."/>
            <person name="Yan X."/>
            <person name="He Y."/>
            <person name="Liu Y."/>
            <person name="Wang X."/>
            <person name="Xiang C."/>
            <person name="Varshney R.K."/>
            <person name="Ding H."/>
            <person name="Gao S."/>
            <person name="Zong X."/>
        </authorList>
    </citation>
    <scope>NUCLEOTIDE SEQUENCE [LARGE SCALE GENOMIC DNA]</scope>
    <source>
        <strain evidence="3 4">cv. Zhongwan 6</strain>
    </source>
</reference>
<proteinExistence type="predicted"/>
<sequence length="365" mass="42447">MLPPDNPTLVTWSPTDHCKSLHPRAIVQPIPCFIYSVATPEYDQQFPSLERKMDPITGKTSKPFVHPSEVQPNGKLKPLTQAEEVLNWQSKNMVSQNEILQNLDKKVDKITEKIDEINEYLKVLSQKMQKHYRSLKAQVSQLDRDLRTMLEERTFGKTFDQKEREIRNIQVQVKEIDDFLRASHERKPKPVENNFFDPSAFPTYFKQPERFSPFYPAYVSSPPDQVRYILTTYRPKSTRTATPSTSKTKGKASCLSASSSDSQDILETPSPKIQKEEETPDKESEGNYIPRPFMENIKEEESFFEEESSEETLIPERTKSNGGPWFTFDDIPPSRWRKRLLEFGAWLDTQMMKTSADSYKIIEEF</sequence>
<keyword evidence="1" id="KW-0175">Coiled coil</keyword>
<dbReference type="Gramene" id="Psat05G0173800-T1">
    <property type="protein sequence ID" value="KAI5404685.1"/>
    <property type="gene ID" value="KIW84_051738"/>
</dbReference>
<evidence type="ECO:0000313" key="3">
    <source>
        <dbReference type="EMBL" id="KAI5404685.1"/>
    </source>
</evidence>
<keyword evidence="4" id="KW-1185">Reference proteome</keyword>
<dbReference type="AlphaFoldDB" id="A0A9D4WMW0"/>
<dbReference type="Proteomes" id="UP001058974">
    <property type="component" value="Chromosome 5"/>
</dbReference>
<accession>A0A9D4WMW0</accession>
<evidence type="ECO:0000256" key="2">
    <source>
        <dbReference type="SAM" id="MobiDB-lite"/>
    </source>
</evidence>
<feature type="coiled-coil region" evidence="1">
    <location>
        <begin position="93"/>
        <end position="152"/>
    </location>
</feature>
<feature type="compositionally biased region" description="Basic and acidic residues" evidence="2">
    <location>
        <begin position="273"/>
        <end position="285"/>
    </location>
</feature>
<feature type="region of interest" description="Disordered" evidence="2">
    <location>
        <begin position="233"/>
        <end position="289"/>
    </location>
</feature>
<dbReference type="EMBL" id="JAMSHJ010000005">
    <property type="protein sequence ID" value="KAI5404685.1"/>
    <property type="molecule type" value="Genomic_DNA"/>
</dbReference>
<organism evidence="3 4">
    <name type="scientific">Pisum sativum</name>
    <name type="common">Garden pea</name>
    <name type="synonym">Lathyrus oleraceus</name>
    <dbReference type="NCBI Taxonomy" id="3888"/>
    <lineage>
        <taxon>Eukaryota</taxon>
        <taxon>Viridiplantae</taxon>
        <taxon>Streptophyta</taxon>
        <taxon>Embryophyta</taxon>
        <taxon>Tracheophyta</taxon>
        <taxon>Spermatophyta</taxon>
        <taxon>Magnoliopsida</taxon>
        <taxon>eudicotyledons</taxon>
        <taxon>Gunneridae</taxon>
        <taxon>Pentapetalae</taxon>
        <taxon>rosids</taxon>
        <taxon>fabids</taxon>
        <taxon>Fabales</taxon>
        <taxon>Fabaceae</taxon>
        <taxon>Papilionoideae</taxon>
        <taxon>50 kb inversion clade</taxon>
        <taxon>NPAAA clade</taxon>
        <taxon>Hologalegina</taxon>
        <taxon>IRL clade</taxon>
        <taxon>Fabeae</taxon>
        <taxon>Lathyrus</taxon>
    </lineage>
</organism>
<gene>
    <name evidence="3" type="ORF">KIW84_051738</name>
</gene>
<dbReference type="PANTHER" id="PTHR48435:SF1">
    <property type="entry name" value="POLYPROTEIN"/>
    <property type="match status" value="1"/>
</dbReference>
<name>A0A9D4WMW0_PEA</name>
<evidence type="ECO:0000313" key="4">
    <source>
        <dbReference type="Proteomes" id="UP001058974"/>
    </source>
</evidence>
<feature type="compositionally biased region" description="Polar residues" evidence="2">
    <location>
        <begin position="234"/>
        <end position="247"/>
    </location>
</feature>
<comment type="caution">
    <text evidence="3">The sequence shown here is derived from an EMBL/GenBank/DDBJ whole genome shotgun (WGS) entry which is preliminary data.</text>
</comment>
<protein>
    <submittedName>
        <fullName evidence="3">Uncharacterized protein</fullName>
    </submittedName>
</protein>
<dbReference type="InterPro" id="IPR053098">
    <property type="entry name" value="Petuviruses_polyprotein"/>
</dbReference>